<organism evidence="1 2">
    <name type="scientific">Photobacterium aquae</name>
    <dbReference type="NCBI Taxonomy" id="1195763"/>
    <lineage>
        <taxon>Bacteria</taxon>
        <taxon>Pseudomonadati</taxon>
        <taxon>Pseudomonadota</taxon>
        <taxon>Gammaproteobacteria</taxon>
        <taxon>Vibrionales</taxon>
        <taxon>Vibrionaceae</taxon>
        <taxon>Photobacterium</taxon>
    </lineage>
</organism>
<accession>A0A0J1GUV4</accession>
<proteinExistence type="predicted"/>
<dbReference type="PATRIC" id="fig|1195763.3.peg.4050"/>
<dbReference type="EMBL" id="LDOT01000032">
    <property type="protein sequence ID" value="KLV03513.1"/>
    <property type="molecule type" value="Genomic_DNA"/>
</dbReference>
<name>A0A0J1GUV4_9GAMM</name>
<dbReference type="Proteomes" id="UP000036097">
    <property type="component" value="Unassembled WGS sequence"/>
</dbReference>
<dbReference type="AlphaFoldDB" id="A0A0J1GUV4"/>
<protein>
    <submittedName>
        <fullName evidence="1">Uncharacterized protein</fullName>
    </submittedName>
</protein>
<keyword evidence="2" id="KW-1185">Reference proteome</keyword>
<dbReference type="STRING" id="1195763.ABT56_18950"/>
<sequence>MENARINKRVNWILSKRSEAFRLRVTPDSCPYNEGDWRYDEWMFGWDSSEQAEPDLFDHVTGKFKIKESAKL</sequence>
<evidence type="ECO:0000313" key="1">
    <source>
        <dbReference type="EMBL" id="KLV03513.1"/>
    </source>
</evidence>
<evidence type="ECO:0000313" key="2">
    <source>
        <dbReference type="Proteomes" id="UP000036097"/>
    </source>
</evidence>
<reference evidence="1 2" key="1">
    <citation type="submission" date="2015-05" db="EMBL/GenBank/DDBJ databases">
        <title>Photobacterium galathea sp. nov.</title>
        <authorList>
            <person name="Machado H."/>
            <person name="Gram L."/>
        </authorList>
    </citation>
    <scope>NUCLEOTIDE SEQUENCE [LARGE SCALE GENOMIC DNA]</scope>
    <source>
        <strain evidence="1 2">CGMCC 1.12159</strain>
    </source>
</reference>
<comment type="caution">
    <text evidence="1">The sequence shown here is derived from an EMBL/GenBank/DDBJ whole genome shotgun (WGS) entry which is preliminary data.</text>
</comment>
<gene>
    <name evidence="1" type="ORF">ABT56_18950</name>
</gene>